<evidence type="ECO:0000313" key="2">
    <source>
        <dbReference type="Proteomes" id="UP001138757"/>
    </source>
</evidence>
<sequence>MNLVLVAPETIARMHRHIGGRTDEALNSCFGISYNTWRKLAAGQPVRASVASRLIVRLSMLESNAKHPAND</sequence>
<protein>
    <submittedName>
        <fullName evidence="1">Uncharacterized protein</fullName>
    </submittedName>
</protein>
<gene>
    <name evidence="1" type="ORF">KK488_07540</name>
</gene>
<keyword evidence="2" id="KW-1185">Reference proteome</keyword>
<dbReference type="AlphaFoldDB" id="A0A9X1DBB8"/>
<organism evidence="1 2">
    <name type="scientific">Sphingobium nicotianae</name>
    <dbReference type="NCBI Taxonomy" id="2782607"/>
    <lineage>
        <taxon>Bacteria</taxon>
        <taxon>Pseudomonadati</taxon>
        <taxon>Pseudomonadota</taxon>
        <taxon>Alphaproteobacteria</taxon>
        <taxon>Sphingomonadales</taxon>
        <taxon>Sphingomonadaceae</taxon>
        <taxon>Sphingobium</taxon>
    </lineage>
</organism>
<reference evidence="1" key="1">
    <citation type="submission" date="2021-05" db="EMBL/GenBank/DDBJ databases">
        <title>Genome of Sphingobium sp. strain.</title>
        <authorList>
            <person name="Fan R."/>
        </authorList>
    </citation>
    <scope>NUCLEOTIDE SEQUENCE</scope>
    <source>
        <strain evidence="1">H33</strain>
    </source>
</reference>
<dbReference type="Proteomes" id="UP001138757">
    <property type="component" value="Unassembled WGS sequence"/>
</dbReference>
<evidence type="ECO:0000313" key="1">
    <source>
        <dbReference type="EMBL" id="MBT2186802.1"/>
    </source>
</evidence>
<dbReference type="EMBL" id="JAHGAW010000004">
    <property type="protein sequence ID" value="MBT2186802.1"/>
    <property type="molecule type" value="Genomic_DNA"/>
</dbReference>
<comment type="caution">
    <text evidence="1">The sequence shown here is derived from an EMBL/GenBank/DDBJ whole genome shotgun (WGS) entry which is preliminary data.</text>
</comment>
<accession>A0A9X1DBB8</accession>
<proteinExistence type="predicted"/>
<name>A0A9X1DBB8_9SPHN</name>